<dbReference type="Pfam" id="PF23559">
    <property type="entry name" value="WHD_DRP"/>
    <property type="match status" value="1"/>
</dbReference>
<dbReference type="InterPro" id="IPR058922">
    <property type="entry name" value="WHD_DRP"/>
</dbReference>
<dbReference type="Gene3D" id="1.10.10.10">
    <property type="entry name" value="Winged helix-like DNA-binding domain superfamily/Winged helix DNA-binding domain"/>
    <property type="match status" value="1"/>
</dbReference>
<evidence type="ECO:0000259" key="5">
    <source>
        <dbReference type="Pfam" id="PF25019"/>
    </source>
</evidence>
<dbReference type="AlphaFoldDB" id="A0A0A9E0K2"/>
<reference evidence="6" key="2">
    <citation type="journal article" date="2015" name="Data Brief">
        <title>Shoot transcriptome of the giant reed, Arundo donax.</title>
        <authorList>
            <person name="Barrero R.A."/>
            <person name="Guerrero F.D."/>
            <person name="Moolhuijzen P."/>
            <person name="Goolsby J.A."/>
            <person name="Tidwell J."/>
            <person name="Bellgard S.E."/>
            <person name="Bellgard M.I."/>
        </authorList>
    </citation>
    <scope>NUCLEOTIDE SEQUENCE</scope>
    <source>
        <tissue evidence="6">Shoot tissue taken approximately 20 cm above the soil surface</tissue>
    </source>
</reference>
<feature type="domain" description="R13L1/DRL21-like LRR repeat region" evidence="5">
    <location>
        <begin position="349"/>
        <end position="483"/>
    </location>
</feature>
<name>A0A0A9E0K2_ARUDO</name>
<evidence type="ECO:0000256" key="2">
    <source>
        <dbReference type="ARBA" id="ARBA00022737"/>
    </source>
</evidence>
<dbReference type="SMART" id="SM00369">
    <property type="entry name" value="LRR_TYP"/>
    <property type="match status" value="2"/>
</dbReference>
<keyword evidence="2" id="KW-0677">Repeat</keyword>
<dbReference type="Pfam" id="PF25019">
    <property type="entry name" value="LRR_R13L1-DRL21"/>
    <property type="match status" value="1"/>
</dbReference>
<dbReference type="InterPro" id="IPR036388">
    <property type="entry name" value="WH-like_DNA-bd_sf"/>
</dbReference>
<dbReference type="Gene3D" id="3.80.10.10">
    <property type="entry name" value="Ribonuclease Inhibitor"/>
    <property type="match status" value="1"/>
</dbReference>
<dbReference type="PANTHER" id="PTHR47186:SF3">
    <property type="entry name" value="OS09G0267800 PROTEIN"/>
    <property type="match status" value="1"/>
</dbReference>
<feature type="domain" description="Disease resistance protein winged helix" evidence="4">
    <location>
        <begin position="84"/>
        <end position="153"/>
    </location>
</feature>
<dbReference type="InterPro" id="IPR003591">
    <property type="entry name" value="Leu-rich_rpt_typical-subtyp"/>
</dbReference>
<dbReference type="SUPFAM" id="SSF52058">
    <property type="entry name" value="L domain-like"/>
    <property type="match status" value="1"/>
</dbReference>
<dbReference type="GO" id="GO:0006952">
    <property type="term" value="P:defense response"/>
    <property type="evidence" value="ECO:0007669"/>
    <property type="project" value="UniProtKB-KW"/>
</dbReference>
<evidence type="ECO:0000256" key="3">
    <source>
        <dbReference type="ARBA" id="ARBA00022821"/>
    </source>
</evidence>
<evidence type="ECO:0000259" key="4">
    <source>
        <dbReference type="Pfam" id="PF23559"/>
    </source>
</evidence>
<dbReference type="Pfam" id="PF13855">
    <property type="entry name" value="LRR_8"/>
    <property type="match status" value="1"/>
</dbReference>
<evidence type="ECO:0008006" key="7">
    <source>
        <dbReference type="Google" id="ProtNLM"/>
    </source>
</evidence>
<dbReference type="PANTHER" id="PTHR47186">
    <property type="entry name" value="LEUCINE-RICH REPEAT-CONTAINING PROTEIN 57"/>
    <property type="match status" value="1"/>
</dbReference>
<evidence type="ECO:0000313" key="6">
    <source>
        <dbReference type="EMBL" id="JAD94339.1"/>
    </source>
</evidence>
<dbReference type="InterPro" id="IPR001611">
    <property type="entry name" value="Leu-rich_rpt"/>
</dbReference>
<keyword evidence="3" id="KW-0611">Plant defense</keyword>
<reference evidence="6" key="1">
    <citation type="submission" date="2014-09" db="EMBL/GenBank/DDBJ databases">
        <authorList>
            <person name="Magalhaes I.L.F."/>
            <person name="Oliveira U."/>
            <person name="Santos F.R."/>
            <person name="Vidigal T.H.D.A."/>
            <person name="Brescovit A.D."/>
            <person name="Santos A.J."/>
        </authorList>
    </citation>
    <scope>NUCLEOTIDE SEQUENCE</scope>
    <source>
        <tissue evidence="6">Shoot tissue taken approximately 20 cm above the soil surface</tissue>
    </source>
</reference>
<dbReference type="InterPro" id="IPR056789">
    <property type="entry name" value="LRR_R13L1-DRL21"/>
</dbReference>
<protein>
    <recommendedName>
        <fullName evidence="7">NB-ARC domain-containing protein</fullName>
    </recommendedName>
</protein>
<dbReference type="EMBL" id="GBRH01203556">
    <property type="protein sequence ID" value="JAD94339.1"/>
    <property type="molecule type" value="Transcribed_RNA"/>
</dbReference>
<sequence length="632" mass="71273">MLLQQYAGDGYIKSSPELVTLAKKFVARFGANPLNLKAFGGLLYHADTVLLDLEKLGRKTVPCLQLCHDVLPKHLKNCLAFCSLFPKGYIFDKHHTVLLWLSRGFIVPVEGRELEDVGVEYFNELLYRSFFQYSPSHDYKEDKFVVHELIYNVVLSVSYDKYFKYEDLPSRVPENIRHVSLVYSQFQTVQLMPKTEELKDLQTFLVVQPEWHWQQYKISFPTLNLVGLDDFFLKFTSLETMDLSHTDIEELPGSIAGLRNLQYLSLNGTSIRALPSELCSLRNLQTLKAKDCRFLTELPGDTKELLKLRHLDVTKELGYVHLPHGVEQLTELRTLPVFHASGDSSHCSISELGGLHNLRGCLQLAGLESVKTGSMVQEANLKDKQHLQDLTLQWHDGGADIDADDDEEAENVAEQVLECLQPHANLQELCIRGYEGSVFPAWMQGSLSLPNLVSLTLDCCCNCTQFPAIAQLASLKFLSVRKMYDAQRLISDVHGATKFPSLELLNLWEMYGLEELFEMSEGDCPRLRKVCVSRCPDLKRLPCTPSLGELVLHCCHQFPDIPELASLVSLKIEGFHGVKSFSLTPAALPALKKLEIRCCNELSSVHGLAALTTVQRLKIAGCPKLLFCDESQ</sequence>
<accession>A0A0A9E0K2</accession>
<proteinExistence type="predicted"/>
<dbReference type="InterPro" id="IPR032675">
    <property type="entry name" value="LRR_dom_sf"/>
</dbReference>
<keyword evidence="1" id="KW-0433">Leucine-rich repeat</keyword>
<evidence type="ECO:0000256" key="1">
    <source>
        <dbReference type="ARBA" id="ARBA00022614"/>
    </source>
</evidence>
<organism evidence="6">
    <name type="scientific">Arundo donax</name>
    <name type="common">Giant reed</name>
    <name type="synonym">Donax arundinaceus</name>
    <dbReference type="NCBI Taxonomy" id="35708"/>
    <lineage>
        <taxon>Eukaryota</taxon>
        <taxon>Viridiplantae</taxon>
        <taxon>Streptophyta</taxon>
        <taxon>Embryophyta</taxon>
        <taxon>Tracheophyta</taxon>
        <taxon>Spermatophyta</taxon>
        <taxon>Magnoliopsida</taxon>
        <taxon>Liliopsida</taxon>
        <taxon>Poales</taxon>
        <taxon>Poaceae</taxon>
        <taxon>PACMAD clade</taxon>
        <taxon>Arundinoideae</taxon>
        <taxon>Arundineae</taxon>
        <taxon>Arundo</taxon>
    </lineage>
</organism>